<dbReference type="InterPro" id="IPR005162">
    <property type="entry name" value="Retrotrans_gag_dom"/>
</dbReference>
<dbReference type="Pfam" id="PF03732">
    <property type="entry name" value="Retrotrans_gag"/>
    <property type="match status" value="1"/>
</dbReference>
<protein>
    <recommendedName>
        <fullName evidence="2">Retrotransposon gag domain-containing protein</fullName>
    </recommendedName>
</protein>
<proteinExistence type="predicted"/>
<dbReference type="PANTHER" id="PTHR33223:SF11">
    <property type="entry name" value="ELEMENT PROTEIN, PUTATIVE-RELATED"/>
    <property type="match status" value="1"/>
</dbReference>
<feature type="region of interest" description="Disordered" evidence="1">
    <location>
        <begin position="318"/>
        <end position="345"/>
    </location>
</feature>
<dbReference type="EMBL" id="BKCJ010006658">
    <property type="protein sequence ID" value="GEU73289.1"/>
    <property type="molecule type" value="Genomic_DNA"/>
</dbReference>
<gene>
    <name evidence="3" type="ORF">Tci_045267</name>
</gene>
<dbReference type="PANTHER" id="PTHR33223">
    <property type="entry name" value="CCHC-TYPE DOMAIN-CONTAINING PROTEIN"/>
    <property type="match status" value="1"/>
</dbReference>
<evidence type="ECO:0000313" key="3">
    <source>
        <dbReference type="EMBL" id="GEU73289.1"/>
    </source>
</evidence>
<evidence type="ECO:0000256" key="1">
    <source>
        <dbReference type="SAM" id="MobiDB-lite"/>
    </source>
</evidence>
<sequence>MSNDDATEAESPPQAILPVFRGHEERYAHLREFFSIVDTCKVNNTSKDWVRLCLFPFSLKDQAKAWFTSLKPGSIHSWSEMKSAFLDEFYSISKTAAIRNKIKSFRQNPSEQFHEAFSRLKELLRTCPQHDVPKWELVKVFYDVLDYHNQQFMMATSGGTFFLRRMEEKWEFFEKLSKGSKTQALADRNNNHTSPSNFVSNRHGINFEISELSKKVDLLLRNLGKGVLNVLQVSHNMCLMCGDLNHLVNTCQSWGAPSNEELAEEVHKQEAGKLPSYPDLNPKHKPGGPEHVNMVTSLQNGKKADNVKSDSELVNDSLKYFPKPPTQNPKAIESPKVGEGGVSSTTTPYLEALEKSASSRLAKKGPHSEDMWETFKQLAEEVHKREAGKLPSYPDLNPKHKPGGPEHVNMVTSLQNGKKADNVKSDSELLNDLLKYFPKPPMQNPKATESPKVREGGVSSTTSSRLAKKGPHSEDMWETFKQVKINLPLLMPSSIPAYAKFLKDLFTQKRKLKATLPKKIDLTEHVSAVLSSSLPPKFKDPGALLILVMVGNITIKNALLDLGASINIFHASLVDKKLRLNVFNSLNSPISNDCYHIDTIDECIQTHTQSMNLDRTLENMHYVDSEKELFDGMMFHEKEEEFQMTEEEFLLSLEEIPLQSQQVQQLTLNEVQEYFDCLLVHQDVLLRACGSNKVNGCVIKRSQKKMVHIRLRRKHRRIPIQIKKRKFLRIRNKKVDELFALDTITLMVASFLKTY</sequence>
<organism evidence="3">
    <name type="scientific">Tanacetum cinerariifolium</name>
    <name type="common">Dalmatian daisy</name>
    <name type="synonym">Chrysanthemum cinerariifolium</name>
    <dbReference type="NCBI Taxonomy" id="118510"/>
    <lineage>
        <taxon>Eukaryota</taxon>
        <taxon>Viridiplantae</taxon>
        <taxon>Streptophyta</taxon>
        <taxon>Embryophyta</taxon>
        <taxon>Tracheophyta</taxon>
        <taxon>Spermatophyta</taxon>
        <taxon>Magnoliopsida</taxon>
        <taxon>eudicotyledons</taxon>
        <taxon>Gunneridae</taxon>
        <taxon>Pentapetalae</taxon>
        <taxon>asterids</taxon>
        <taxon>campanulids</taxon>
        <taxon>Asterales</taxon>
        <taxon>Asteraceae</taxon>
        <taxon>Asteroideae</taxon>
        <taxon>Anthemideae</taxon>
        <taxon>Anthemidinae</taxon>
        <taxon>Tanacetum</taxon>
    </lineage>
</organism>
<reference evidence="3" key="1">
    <citation type="journal article" date="2019" name="Sci. Rep.">
        <title>Draft genome of Tanacetum cinerariifolium, the natural source of mosquito coil.</title>
        <authorList>
            <person name="Yamashiro T."/>
            <person name="Shiraishi A."/>
            <person name="Satake H."/>
            <person name="Nakayama K."/>
        </authorList>
    </citation>
    <scope>NUCLEOTIDE SEQUENCE</scope>
</reference>
<feature type="domain" description="Retrotransposon gag" evidence="2">
    <location>
        <begin position="54"/>
        <end position="145"/>
    </location>
</feature>
<dbReference type="AlphaFoldDB" id="A0A6L2MIM5"/>
<feature type="region of interest" description="Disordered" evidence="1">
    <location>
        <begin position="268"/>
        <end position="292"/>
    </location>
</feature>
<feature type="region of interest" description="Disordered" evidence="1">
    <location>
        <begin position="436"/>
        <end position="473"/>
    </location>
</feature>
<evidence type="ECO:0000259" key="2">
    <source>
        <dbReference type="Pfam" id="PF03732"/>
    </source>
</evidence>
<accession>A0A6L2MIM5</accession>
<comment type="caution">
    <text evidence="3">The sequence shown here is derived from an EMBL/GenBank/DDBJ whole genome shotgun (WGS) entry which is preliminary data.</text>
</comment>
<name>A0A6L2MIM5_TANCI</name>